<dbReference type="SMART" id="SM00320">
    <property type="entry name" value="WD40"/>
    <property type="match status" value="4"/>
</dbReference>
<keyword evidence="1" id="KW-0853">WD repeat</keyword>
<dbReference type="PROSITE" id="PS50082">
    <property type="entry name" value="WD_REPEATS_2"/>
    <property type="match status" value="1"/>
</dbReference>
<reference evidence="3 4" key="1">
    <citation type="journal article" date="2015" name="Fungal Genet. Biol.">
        <title>Evolution of novel wood decay mechanisms in Agaricales revealed by the genome sequences of Fistulina hepatica and Cylindrobasidium torrendii.</title>
        <authorList>
            <person name="Floudas D."/>
            <person name="Held B.W."/>
            <person name="Riley R."/>
            <person name="Nagy L.G."/>
            <person name="Koehler G."/>
            <person name="Ransdell A.S."/>
            <person name="Younus H."/>
            <person name="Chow J."/>
            <person name="Chiniquy J."/>
            <person name="Lipzen A."/>
            <person name="Tritt A."/>
            <person name="Sun H."/>
            <person name="Haridas S."/>
            <person name="LaButti K."/>
            <person name="Ohm R.A."/>
            <person name="Kues U."/>
            <person name="Blanchette R.A."/>
            <person name="Grigoriev I.V."/>
            <person name="Minto R.E."/>
            <person name="Hibbett D.S."/>
        </authorList>
    </citation>
    <scope>NUCLEOTIDE SEQUENCE [LARGE SCALE GENOMIC DNA]</scope>
    <source>
        <strain evidence="3 4">FP15055 ss-10</strain>
    </source>
</reference>
<keyword evidence="2" id="KW-1133">Transmembrane helix</keyword>
<feature type="transmembrane region" description="Helical" evidence="2">
    <location>
        <begin position="370"/>
        <end position="391"/>
    </location>
</feature>
<sequence length="441" mass="49333">MSKNAMPFVLHKSLNGYHTLCVNSLAFSPNGLYFASAGRDGQVLVFSTHTGTLVKKYTASSPPQSLTWDINGAMIYVGLASGEIVLLKVMEGNFFSRQWYKLIAHVGFMSSSIEGIHVAALNGVVRAIAQHPDTKQLIVAHGERVSVFTRVTQVNFEIVPGCDAIQVPVPVCQAENFVFSARPKPVSVHALAGKNEFVVADEERGYGGFRISATGPTCIWTTRERQRIGLSAISTDRTTMASWNLWNGVDVWDLQNVIGVKGHIEVPNNFVNGRSLPLDLAFIDNDHVLLASNVGSPAVLNVTRRAVVQTLDHCNRIEKVPICAAARVGDRSVVVTADRERTTDTQIKIWMARSGRRGFFYAVLQWIFQWIFHSFQFVAFTLLMMMAAVYLDRQFRIHQGIALEKVLQMLRGWWTYIQAVIWHTQTTDKMMVQSRRFFGIL</sequence>
<dbReference type="SUPFAM" id="SSF50978">
    <property type="entry name" value="WD40 repeat-like"/>
    <property type="match status" value="1"/>
</dbReference>
<keyword evidence="2" id="KW-0812">Transmembrane</keyword>
<dbReference type="Gene3D" id="2.130.10.10">
    <property type="entry name" value="YVTN repeat-like/Quinoprotein amine dehydrogenase"/>
    <property type="match status" value="1"/>
</dbReference>
<dbReference type="AlphaFoldDB" id="A0A0D7B745"/>
<dbReference type="EMBL" id="KN880594">
    <property type="protein sequence ID" value="KIY65346.1"/>
    <property type="molecule type" value="Genomic_DNA"/>
</dbReference>
<feature type="repeat" description="WD" evidence="1">
    <location>
        <begin position="15"/>
        <end position="56"/>
    </location>
</feature>
<organism evidence="3 4">
    <name type="scientific">Cylindrobasidium torrendii FP15055 ss-10</name>
    <dbReference type="NCBI Taxonomy" id="1314674"/>
    <lineage>
        <taxon>Eukaryota</taxon>
        <taxon>Fungi</taxon>
        <taxon>Dikarya</taxon>
        <taxon>Basidiomycota</taxon>
        <taxon>Agaricomycotina</taxon>
        <taxon>Agaricomycetes</taxon>
        <taxon>Agaricomycetidae</taxon>
        <taxon>Agaricales</taxon>
        <taxon>Marasmiineae</taxon>
        <taxon>Physalacriaceae</taxon>
        <taxon>Cylindrobasidium</taxon>
    </lineage>
</organism>
<gene>
    <name evidence="3" type="ORF">CYLTODRAFT_456408</name>
</gene>
<dbReference type="OrthoDB" id="3238562at2759"/>
<accession>A0A0D7B745</accession>
<evidence type="ECO:0000313" key="3">
    <source>
        <dbReference type="EMBL" id="KIY65346.1"/>
    </source>
</evidence>
<name>A0A0D7B745_9AGAR</name>
<dbReference type="InterPro" id="IPR015943">
    <property type="entry name" value="WD40/YVTN_repeat-like_dom_sf"/>
</dbReference>
<evidence type="ECO:0000256" key="1">
    <source>
        <dbReference type="PROSITE-ProRule" id="PRU00221"/>
    </source>
</evidence>
<keyword evidence="4" id="KW-1185">Reference proteome</keyword>
<proteinExistence type="predicted"/>
<dbReference type="Pfam" id="PF00400">
    <property type="entry name" value="WD40"/>
    <property type="match status" value="1"/>
</dbReference>
<evidence type="ECO:0000313" key="4">
    <source>
        <dbReference type="Proteomes" id="UP000054007"/>
    </source>
</evidence>
<protein>
    <submittedName>
        <fullName evidence="3">WD40 repeat-like protein</fullName>
    </submittedName>
</protein>
<dbReference type="STRING" id="1314674.A0A0D7B745"/>
<dbReference type="InterPro" id="IPR001680">
    <property type="entry name" value="WD40_rpt"/>
</dbReference>
<evidence type="ECO:0000256" key="2">
    <source>
        <dbReference type="SAM" id="Phobius"/>
    </source>
</evidence>
<dbReference type="Proteomes" id="UP000054007">
    <property type="component" value="Unassembled WGS sequence"/>
</dbReference>
<keyword evidence="2" id="KW-0472">Membrane</keyword>
<dbReference type="InterPro" id="IPR036322">
    <property type="entry name" value="WD40_repeat_dom_sf"/>
</dbReference>